<name>A0A084U4N5_MALIO</name>
<reference evidence="2 3" key="1">
    <citation type="journal article" date="2014" name="PLoS ONE">
        <title>Reduction of Hydrogen Peroxide Accumulation and Toxicity by a Catalase from Mycoplasma iowae.</title>
        <authorList>
            <person name="Pritchard R.E."/>
            <person name="Prassinos A.J."/>
            <person name="Osborne J.D."/>
            <person name="Raviv Z."/>
            <person name="Balish M.F."/>
        </authorList>
    </citation>
    <scope>NUCLEOTIDE SEQUENCE [LARGE SCALE GENOMIC DNA]</scope>
    <source>
        <strain evidence="2 3">DK-CPA</strain>
    </source>
</reference>
<gene>
    <name evidence="2" type="ORF">P271_786</name>
</gene>
<protein>
    <submittedName>
        <fullName evidence="2">DUF2871 superfamily protein</fullName>
    </submittedName>
</protein>
<keyword evidence="1" id="KW-0472">Membrane</keyword>
<keyword evidence="3" id="KW-1185">Reference proteome</keyword>
<sequence length="217" mass="24635">MKKDNNKKAFFTSPMIILLIISISWLVIGLLLGIFYDFFFLFGGKGTFDTTTGTLTGYYKVFNEKIFVFKFMGIFTQLSVLHTHALVLGFIVNLVFLILEKLFTISYKKRFFISSIVLYNIGLLLLLIFMLIRGIDAVFGIEYIKTQINNGTNNANGPWTFVITNKNPYKSLSSSLTAIPHIIIAVGLIHMLVCIYKSVKKFVQNKKENSNNNLTIS</sequence>
<keyword evidence="1" id="KW-0812">Transmembrane</keyword>
<feature type="transmembrane region" description="Helical" evidence="1">
    <location>
        <begin position="80"/>
        <end position="99"/>
    </location>
</feature>
<feature type="transmembrane region" description="Helical" evidence="1">
    <location>
        <begin position="178"/>
        <end position="196"/>
    </location>
</feature>
<dbReference type="GeneID" id="96866729"/>
<dbReference type="RefSeq" id="WP_004024536.1">
    <property type="nucleotide sequence ID" value="NZ_AWQU01000046.1"/>
</dbReference>
<evidence type="ECO:0000313" key="2">
    <source>
        <dbReference type="EMBL" id="KFB07921.1"/>
    </source>
</evidence>
<keyword evidence="1" id="KW-1133">Transmembrane helix</keyword>
<proteinExistence type="predicted"/>
<dbReference type="Pfam" id="PF11070">
    <property type="entry name" value="DUF2871"/>
    <property type="match status" value="1"/>
</dbReference>
<feature type="transmembrane region" description="Helical" evidence="1">
    <location>
        <begin position="12"/>
        <end position="36"/>
    </location>
</feature>
<organism evidence="2 3">
    <name type="scientific">Malacoplasma iowae DK-CPA</name>
    <dbReference type="NCBI Taxonomy" id="1394179"/>
    <lineage>
        <taxon>Bacteria</taxon>
        <taxon>Bacillati</taxon>
        <taxon>Mycoplasmatota</taxon>
        <taxon>Mycoplasmoidales</taxon>
        <taxon>Mycoplasmoidaceae</taxon>
        <taxon>Malacoplasma</taxon>
    </lineage>
</organism>
<evidence type="ECO:0000313" key="3">
    <source>
        <dbReference type="Proteomes" id="UP000028523"/>
    </source>
</evidence>
<dbReference type="EMBL" id="AWQU01000046">
    <property type="protein sequence ID" value="KFB07921.1"/>
    <property type="molecule type" value="Genomic_DNA"/>
</dbReference>
<evidence type="ECO:0000256" key="1">
    <source>
        <dbReference type="SAM" id="Phobius"/>
    </source>
</evidence>
<dbReference type="Proteomes" id="UP000028523">
    <property type="component" value="Unassembled WGS sequence"/>
</dbReference>
<dbReference type="InterPro" id="IPR021299">
    <property type="entry name" value="DUF2871"/>
</dbReference>
<dbReference type="AlphaFoldDB" id="A0A084U4N5"/>
<feature type="transmembrane region" description="Helical" evidence="1">
    <location>
        <begin position="111"/>
        <end position="132"/>
    </location>
</feature>
<accession>A0A084U4N5</accession>
<comment type="caution">
    <text evidence="2">The sequence shown here is derived from an EMBL/GenBank/DDBJ whole genome shotgun (WGS) entry which is preliminary data.</text>
</comment>